<organism evidence="1 2">
    <name type="scientific">Duganella lactea</name>
    <dbReference type="NCBI Taxonomy" id="2692173"/>
    <lineage>
        <taxon>Bacteria</taxon>
        <taxon>Pseudomonadati</taxon>
        <taxon>Pseudomonadota</taxon>
        <taxon>Betaproteobacteria</taxon>
        <taxon>Burkholderiales</taxon>
        <taxon>Oxalobacteraceae</taxon>
        <taxon>Telluria group</taxon>
        <taxon>Duganella</taxon>
    </lineage>
</organism>
<evidence type="ECO:0000313" key="2">
    <source>
        <dbReference type="Proteomes" id="UP000449678"/>
    </source>
</evidence>
<sequence>MNQAVNTAVANVAFNIADFEASDTAWLEVQTKKDDGPLLFNGEPVRILLRSPGTKEAMSAQHKVELANTNRMYAAMRGKQANETVESKVEQATKKLLAVTVQIDNFPISAQELYSNPKLGYITEQVTKFHSDWANF</sequence>
<name>A0ABW9VCT9_9BURK</name>
<evidence type="ECO:0000313" key="1">
    <source>
        <dbReference type="EMBL" id="MYM37263.1"/>
    </source>
</evidence>
<accession>A0ABW9VCT9</accession>
<dbReference type="RefSeq" id="WP_160992606.1">
    <property type="nucleotide sequence ID" value="NZ_WWCO01000025.1"/>
</dbReference>
<comment type="caution">
    <text evidence="1">The sequence shown here is derived from an EMBL/GenBank/DDBJ whole genome shotgun (WGS) entry which is preliminary data.</text>
</comment>
<dbReference type="Proteomes" id="UP000449678">
    <property type="component" value="Unassembled WGS sequence"/>
</dbReference>
<proteinExistence type="predicted"/>
<gene>
    <name evidence="1" type="ORF">GTP38_23330</name>
</gene>
<dbReference type="EMBL" id="WWCO01000025">
    <property type="protein sequence ID" value="MYM37263.1"/>
    <property type="molecule type" value="Genomic_DNA"/>
</dbReference>
<reference evidence="1 2" key="1">
    <citation type="submission" date="2019-12" db="EMBL/GenBank/DDBJ databases">
        <title>Novel species isolated from a subtropical stream in China.</title>
        <authorList>
            <person name="Lu H."/>
        </authorList>
    </citation>
    <scope>NUCLEOTIDE SEQUENCE [LARGE SCALE GENOMIC DNA]</scope>
    <source>
        <strain evidence="1 2">FT94W</strain>
    </source>
</reference>
<protein>
    <submittedName>
        <fullName evidence="1">Uncharacterized protein</fullName>
    </submittedName>
</protein>
<keyword evidence="2" id="KW-1185">Reference proteome</keyword>